<feature type="transmembrane region" description="Helical" evidence="1">
    <location>
        <begin position="108"/>
        <end position="131"/>
    </location>
</feature>
<dbReference type="Pfam" id="PF02517">
    <property type="entry name" value="Rce1-like"/>
    <property type="match status" value="1"/>
</dbReference>
<dbReference type="InterPro" id="IPR003675">
    <property type="entry name" value="Rce1/LyrA-like_dom"/>
</dbReference>
<sequence>MAQLRPSIVRGFAFAGLALFSVVQLSLLTIVGMPLIDTVLLAVLLVGLPALAIAQAQLVSESEIERVRAYWMSIVFLSILGLACWLIGTRDGGATEIGLVPRPLSSIATWSFSLAAGCLSIALLSRPVAMWTGVTESATVRQLFPRTREEKGLFTLLSVAAGFGEELAYRGYAIGMLVPLVGLVSAVVLTSVAFGVSHVYQGLLGMVRAGLVGVLLAWGVIASGSVWPAIVGHALVDVVLGLILAEKFLPPENSPGVRE</sequence>
<feature type="domain" description="CAAX prenyl protease 2/Lysostaphin resistance protein A-like" evidence="2">
    <location>
        <begin position="153"/>
        <end position="239"/>
    </location>
</feature>
<dbReference type="EMBL" id="UINC01037862">
    <property type="protein sequence ID" value="SVB34001.1"/>
    <property type="molecule type" value="Genomic_DNA"/>
</dbReference>
<accession>A0A382D8I8</accession>
<keyword evidence="1" id="KW-1133">Transmembrane helix</keyword>
<protein>
    <recommendedName>
        <fullName evidence="2">CAAX prenyl protease 2/Lysostaphin resistance protein A-like domain-containing protein</fullName>
    </recommendedName>
</protein>
<gene>
    <name evidence="3" type="ORF">METZ01_LOCUS186855</name>
</gene>
<proteinExistence type="predicted"/>
<feature type="transmembrane region" description="Helical" evidence="1">
    <location>
        <begin position="152"/>
        <end position="170"/>
    </location>
</feature>
<evidence type="ECO:0000313" key="3">
    <source>
        <dbReference type="EMBL" id="SVB34001.1"/>
    </source>
</evidence>
<keyword evidence="1" id="KW-0812">Transmembrane</keyword>
<evidence type="ECO:0000256" key="1">
    <source>
        <dbReference type="SAM" id="Phobius"/>
    </source>
</evidence>
<dbReference type="GO" id="GO:0080120">
    <property type="term" value="P:CAAX-box protein maturation"/>
    <property type="evidence" value="ECO:0007669"/>
    <property type="project" value="UniProtKB-ARBA"/>
</dbReference>
<feature type="transmembrane region" description="Helical" evidence="1">
    <location>
        <begin position="39"/>
        <end position="58"/>
    </location>
</feature>
<dbReference type="GO" id="GO:0004175">
    <property type="term" value="F:endopeptidase activity"/>
    <property type="evidence" value="ECO:0007669"/>
    <property type="project" value="UniProtKB-ARBA"/>
</dbReference>
<keyword evidence="1" id="KW-0472">Membrane</keyword>
<feature type="transmembrane region" description="Helical" evidence="1">
    <location>
        <begin position="176"/>
        <end position="196"/>
    </location>
</feature>
<dbReference type="AlphaFoldDB" id="A0A382D8I8"/>
<evidence type="ECO:0000259" key="2">
    <source>
        <dbReference type="Pfam" id="PF02517"/>
    </source>
</evidence>
<feature type="transmembrane region" description="Helical" evidence="1">
    <location>
        <begin position="203"/>
        <end position="221"/>
    </location>
</feature>
<name>A0A382D8I8_9ZZZZ</name>
<organism evidence="3">
    <name type="scientific">marine metagenome</name>
    <dbReference type="NCBI Taxonomy" id="408172"/>
    <lineage>
        <taxon>unclassified sequences</taxon>
        <taxon>metagenomes</taxon>
        <taxon>ecological metagenomes</taxon>
    </lineage>
</organism>
<feature type="transmembrane region" description="Helical" evidence="1">
    <location>
        <begin position="12"/>
        <end position="33"/>
    </location>
</feature>
<feature type="transmembrane region" description="Helical" evidence="1">
    <location>
        <begin position="70"/>
        <end position="88"/>
    </location>
</feature>
<reference evidence="3" key="1">
    <citation type="submission" date="2018-05" db="EMBL/GenBank/DDBJ databases">
        <authorList>
            <person name="Lanie J.A."/>
            <person name="Ng W.-L."/>
            <person name="Kazmierczak K.M."/>
            <person name="Andrzejewski T.M."/>
            <person name="Davidsen T.M."/>
            <person name="Wayne K.J."/>
            <person name="Tettelin H."/>
            <person name="Glass J.I."/>
            <person name="Rusch D."/>
            <person name="Podicherti R."/>
            <person name="Tsui H.-C.T."/>
            <person name="Winkler M.E."/>
        </authorList>
    </citation>
    <scope>NUCLEOTIDE SEQUENCE</scope>
</reference>